<feature type="chain" id="PRO_5022968214" evidence="2">
    <location>
        <begin position="23"/>
        <end position="178"/>
    </location>
</feature>
<evidence type="ECO:0000256" key="1">
    <source>
        <dbReference type="SAM" id="MobiDB-lite"/>
    </source>
</evidence>
<gene>
    <name evidence="3" type="ORF">E2C01_030835</name>
</gene>
<protein>
    <submittedName>
        <fullName evidence="3">Uncharacterized protein</fullName>
    </submittedName>
</protein>
<evidence type="ECO:0000313" key="3">
    <source>
        <dbReference type="EMBL" id="MPC37360.1"/>
    </source>
</evidence>
<dbReference type="EMBL" id="VSRR010003759">
    <property type="protein sequence ID" value="MPC37360.1"/>
    <property type="molecule type" value="Genomic_DNA"/>
</dbReference>
<keyword evidence="2" id="KW-0732">Signal</keyword>
<reference evidence="3 4" key="1">
    <citation type="submission" date="2019-05" db="EMBL/GenBank/DDBJ databases">
        <title>Another draft genome of Portunus trituberculatus and its Hox gene families provides insights of decapod evolution.</title>
        <authorList>
            <person name="Jeong J.-H."/>
            <person name="Song I."/>
            <person name="Kim S."/>
            <person name="Choi T."/>
            <person name="Kim D."/>
            <person name="Ryu S."/>
            <person name="Kim W."/>
        </authorList>
    </citation>
    <scope>NUCLEOTIDE SEQUENCE [LARGE SCALE GENOMIC DNA]</scope>
    <source>
        <tissue evidence="3">Muscle</tissue>
    </source>
</reference>
<accession>A0A5B7ERH3</accession>
<dbReference type="Proteomes" id="UP000324222">
    <property type="component" value="Unassembled WGS sequence"/>
</dbReference>
<organism evidence="3 4">
    <name type="scientific">Portunus trituberculatus</name>
    <name type="common">Swimming crab</name>
    <name type="synonym">Neptunus trituberculatus</name>
    <dbReference type="NCBI Taxonomy" id="210409"/>
    <lineage>
        <taxon>Eukaryota</taxon>
        <taxon>Metazoa</taxon>
        <taxon>Ecdysozoa</taxon>
        <taxon>Arthropoda</taxon>
        <taxon>Crustacea</taxon>
        <taxon>Multicrustacea</taxon>
        <taxon>Malacostraca</taxon>
        <taxon>Eumalacostraca</taxon>
        <taxon>Eucarida</taxon>
        <taxon>Decapoda</taxon>
        <taxon>Pleocyemata</taxon>
        <taxon>Brachyura</taxon>
        <taxon>Eubrachyura</taxon>
        <taxon>Portunoidea</taxon>
        <taxon>Portunidae</taxon>
        <taxon>Portuninae</taxon>
        <taxon>Portunus</taxon>
    </lineage>
</organism>
<feature type="region of interest" description="Disordered" evidence="1">
    <location>
        <begin position="142"/>
        <end position="178"/>
    </location>
</feature>
<dbReference type="AlphaFoldDB" id="A0A5B7ERH3"/>
<comment type="caution">
    <text evidence="3">The sequence shown here is derived from an EMBL/GenBank/DDBJ whole genome shotgun (WGS) entry which is preliminary data.</text>
</comment>
<name>A0A5B7ERH3_PORTR</name>
<keyword evidence="4" id="KW-1185">Reference proteome</keyword>
<evidence type="ECO:0000256" key="2">
    <source>
        <dbReference type="SAM" id="SignalP"/>
    </source>
</evidence>
<proteinExistence type="predicted"/>
<feature type="compositionally biased region" description="Pro residues" evidence="1">
    <location>
        <begin position="168"/>
        <end position="178"/>
    </location>
</feature>
<sequence>MPVWAARRIACCLLLCPQLGQPHPQLAGISALCLDSIEFQLLSEGEVAVCENSGATAGTEGGAPRVLLYLWIVPEELDETVIQDSLCAPIRCIGFRVAIEGHQGILRVALMVDLARKRMCNKRQGTRGIFRSSRVQLSRSCRTPLPATDRPCPPADTTGPKRLARDGPTPPPPCTTPL</sequence>
<feature type="signal peptide" evidence="2">
    <location>
        <begin position="1"/>
        <end position="22"/>
    </location>
</feature>
<evidence type="ECO:0000313" key="4">
    <source>
        <dbReference type="Proteomes" id="UP000324222"/>
    </source>
</evidence>